<dbReference type="GO" id="GO:0006935">
    <property type="term" value="P:chemotaxis"/>
    <property type="evidence" value="ECO:0007669"/>
    <property type="project" value="UniProtKB-KW"/>
</dbReference>
<dbReference type="STRING" id="28234.SAMN04488588_1592"/>
<accession>A0A1G6NNY0</accession>
<keyword evidence="1" id="KW-0145">Chemotaxis</keyword>
<dbReference type="Proteomes" id="UP000199322">
    <property type="component" value="Unassembled WGS sequence"/>
</dbReference>
<dbReference type="RefSeq" id="WP_091404563.1">
    <property type="nucleotide sequence ID" value="NZ_FMYV01000006.1"/>
</dbReference>
<dbReference type="OrthoDB" id="9788100at2"/>
<evidence type="ECO:0000313" key="4">
    <source>
        <dbReference type="EMBL" id="TGG87817.1"/>
    </source>
</evidence>
<dbReference type="Gene3D" id="3.40.1550.10">
    <property type="entry name" value="CheC-like"/>
    <property type="match status" value="1"/>
</dbReference>
<dbReference type="InterPro" id="IPR028051">
    <property type="entry name" value="CheX-like_dom"/>
</dbReference>
<evidence type="ECO:0000313" key="6">
    <source>
        <dbReference type="Proteomes" id="UP000297288"/>
    </source>
</evidence>
<dbReference type="EMBL" id="SRME01000003">
    <property type="protein sequence ID" value="TGG87817.1"/>
    <property type="molecule type" value="Genomic_DNA"/>
</dbReference>
<gene>
    <name evidence="4" type="ORF">E4650_05595</name>
    <name evidence="3" type="ORF">SAMN04488588_1592</name>
</gene>
<feature type="domain" description="Chemotaxis phosphatase CheX-like" evidence="2">
    <location>
        <begin position="43"/>
        <end position="132"/>
    </location>
</feature>
<evidence type="ECO:0000313" key="5">
    <source>
        <dbReference type="Proteomes" id="UP000199322"/>
    </source>
</evidence>
<dbReference type="Proteomes" id="UP000297288">
    <property type="component" value="Unassembled WGS sequence"/>
</dbReference>
<dbReference type="InterPro" id="IPR028976">
    <property type="entry name" value="CheC-like_sf"/>
</dbReference>
<dbReference type="AlphaFoldDB" id="A0A1G6NNY0"/>
<dbReference type="CDD" id="cd17906">
    <property type="entry name" value="CheX"/>
    <property type="match status" value="1"/>
</dbReference>
<dbReference type="PANTHER" id="PTHR39452">
    <property type="entry name" value="CHEY-P PHOSPHATASE CHEX"/>
    <property type="match status" value="1"/>
</dbReference>
<dbReference type="InterPro" id="IPR038756">
    <property type="entry name" value="CheX-like"/>
</dbReference>
<dbReference type="PANTHER" id="PTHR39452:SF1">
    <property type="entry name" value="CHEY-P PHOSPHATASE CHEX"/>
    <property type="match status" value="1"/>
</dbReference>
<dbReference type="SUPFAM" id="SSF103039">
    <property type="entry name" value="CheC-like"/>
    <property type="match status" value="1"/>
</dbReference>
<reference evidence="4 6" key="2">
    <citation type="submission" date="2019-04" db="EMBL/GenBank/DDBJ databases">
        <title>Draft genome sequence data and analysis of a Fermenting Bacterium, Geotoga petraea strain HO-Geo1, isolated from heavy-oil petroleum reservoir in Russia.</title>
        <authorList>
            <person name="Grouzdev D.S."/>
            <person name="Semenova E.M."/>
            <person name="Sokolova D.S."/>
            <person name="Tourova T.P."/>
            <person name="Poltaraus A.B."/>
            <person name="Nazina T.N."/>
        </authorList>
    </citation>
    <scope>NUCLEOTIDE SEQUENCE [LARGE SCALE GENOMIC DNA]</scope>
    <source>
        <strain evidence="4 6">HO-Geo1</strain>
    </source>
</reference>
<evidence type="ECO:0000259" key="2">
    <source>
        <dbReference type="Pfam" id="PF13690"/>
    </source>
</evidence>
<evidence type="ECO:0000256" key="1">
    <source>
        <dbReference type="ARBA" id="ARBA00022500"/>
    </source>
</evidence>
<proteinExistence type="predicted"/>
<organism evidence="3 5">
    <name type="scientific">Geotoga petraea</name>
    <dbReference type="NCBI Taxonomy" id="28234"/>
    <lineage>
        <taxon>Bacteria</taxon>
        <taxon>Thermotogati</taxon>
        <taxon>Thermotogota</taxon>
        <taxon>Thermotogae</taxon>
        <taxon>Petrotogales</taxon>
        <taxon>Petrotogaceae</taxon>
        <taxon>Geotoga</taxon>
    </lineage>
</organism>
<dbReference type="EMBL" id="FMYV01000006">
    <property type="protein sequence ID" value="SDC68976.1"/>
    <property type="molecule type" value="Genomic_DNA"/>
</dbReference>
<evidence type="ECO:0000313" key="3">
    <source>
        <dbReference type="EMBL" id="SDC68976.1"/>
    </source>
</evidence>
<sequence length="155" mass="16884">MIDVKVVNAVLNSLVTTFKSAAKTDIKIDKPQLMSKIDKSYEVVTTIGFNGVLEGNLIYTLNEESGKNIVNNMMEGMMQVDSMDDMALSAIGELGNMISGAVAISMEKIGYSINITPPSVVEGKEMKVSVDGNILKFKGLIDDTKEIDLYLVVKR</sequence>
<protein>
    <submittedName>
        <fullName evidence="3">Chemotaxis protein CheX</fullName>
    </submittedName>
</protein>
<name>A0A1G6NNY0_9BACT</name>
<dbReference type="Pfam" id="PF13690">
    <property type="entry name" value="CheX"/>
    <property type="match status" value="1"/>
</dbReference>
<keyword evidence="5" id="KW-1185">Reference proteome</keyword>
<reference evidence="3 5" key="1">
    <citation type="submission" date="2016-10" db="EMBL/GenBank/DDBJ databases">
        <authorList>
            <person name="de Groot N.N."/>
        </authorList>
    </citation>
    <scope>NUCLEOTIDE SEQUENCE [LARGE SCALE GENOMIC DNA]</scope>
    <source>
        <strain evidence="3 5">WG14</strain>
    </source>
</reference>